<dbReference type="STRING" id="1442371.A0A0D2GUX5"/>
<evidence type="ECO:0000313" key="4">
    <source>
        <dbReference type="Proteomes" id="UP000053411"/>
    </source>
</evidence>
<sequence length="475" mass="50849">MACSSTLPKLVLSLLVFYISSVVSASSIPTVEGPITGGIKGYPFGAPPQNVTPGYFQEEYFLSNNATRYNSIGNLSETGVWTITPSTSAPYKTRIVVQRPANASKFNGDVIVEWINVSSGFDIMIAKPPGIYEAGYVYVGISAQFVGIIGAPPHNIGLTEWDPERYGTLSIPDDGLSYDIYTQLARLLQAEASGASGQPLVLGGLKPKHIIGIGVSQSGGRVLAYANGVQQLENVYHVIMPLLCGGEASDFSSAPAQPNLSDFSFAFPSKVRPDLKIPVMEIASESEALNYFVVGSRQPDTQTFRYWEVAGASHFNTPLLEQTVALTTFEGVPFPVGNQSDDVSWLPTLDAAYRHVSVWLRTGTPPPSMPKIQIAYNGSTPMLARNKVGNVIGGIRLPEITVPIASYIGLVDGVSLVGSTTPFSPALLKQLYPNHTDYVKEVTAAAAASLASGVILPYRVQQYDQQAQSANIPPQ</sequence>
<feature type="chain" id="PRO_5002243190" description="Alpha/beta hydrolase domain-containing protein" evidence="1">
    <location>
        <begin position="26"/>
        <end position="475"/>
    </location>
</feature>
<feature type="domain" description="Alpha/beta hydrolase" evidence="2">
    <location>
        <begin position="31"/>
        <end position="462"/>
    </location>
</feature>
<name>A0A0D2GUX5_9EURO</name>
<accession>A0A0D2GUX5</accession>
<dbReference type="RefSeq" id="XP_016627463.1">
    <property type="nucleotide sequence ID" value="XM_016781474.1"/>
</dbReference>
<dbReference type="ESTHER" id="9euro-a0a0d2gux5">
    <property type="family name" value="Abhydrolase_10"/>
</dbReference>
<dbReference type="VEuPathDB" id="FungiDB:Z520_10983"/>
<dbReference type="EMBL" id="KN848095">
    <property type="protein sequence ID" value="KIX93340.1"/>
    <property type="molecule type" value="Genomic_DNA"/>
</dbReference>
<organism evidence="3 4">
    <name type="scientific">Fonsecaea multimorphosa CBS 102226</name>
    <dbReference type="NCBI Taxonomy" id="1442371"/>
    <lineage>
        <taxon>Eukaryota</taxon>
        <taxon>Fungi</taxon>
        <taxon>Dikarya</taxon>
        <taxon>Ascomycota</taxon>
        <taxon>Pezizomycotina</taxon>
        <taxon>Eurotiomycetes</taxon>
        <taxon>Chaetothyriomycetidae</taxon>
        <taxon>Chaetothyriales</taxon>
        <taxon>Herpotrichiellaceae</taxon>
        <taxon>Fonsecaea</taxon>
    </lineage>
</organism>
<evidence type="ECO:0000256" key="1">
    <source>
        <dbReference type="SAM" id="SignalP"/>
    </source>
</evidence>
<dbReference type="GeneID" id="27716729"/>
<dbReference type="Proteomes" id="UP000053411">
    <property type="component" value="Unassembled WGS sequence"/>
</dbReference>
<evidence type="ECO:0000259" key="2">
    <source>
        <dbReference type="Pfam" id="PF20091"/>
    </source>
</evidence>
<keyword evidence="1" id="KW-0732">Signal</keyword>
<reference evidence="3 4" key="1">
    <citation type="submission" date="2015-01" db="EMBL/GenBank/DDBJ databases">
        <title>The Genome Sequence of Fonsecaea multimorphosa CBS 102226.</title>
        <authorList>
            <consortium name="The Broad Institute Genomics Platform"/>
            <person name="Cuomo C."/>
            <person name="de Hoog S."/>
            <person name="Gorbushina A."/>
            <person name="Stielow B."/>
            <person name="Teixiera M."/>
            <person name="Abouelleil A."/>
            <person name="Chapman S.B."/>
            <person name="Priest M."/>
            <person name="Young S.K."/>
            <person name="Wortman J."/>
            <person name="Nusbaum C."/>
            <person name="Birren B."/>
        </authorList>
    </citation>
    <scope>NUCLEOTIDE SEQUENCE [LARGE SCALE GENOMIC DNA]</scope>
    <source>
        <strain evidence="3 4">CBS 102226</strain>
    </source>
</reference>
<protein>
    <recommendedName>
        <fullName evidence="2">Alpha/beta hydrolase domain-containing protein</fullName>
    </recommendedName>
</protein>
<dbReference type="InterPro" id="IPR045394">
    <property type="entry name" value="Abhydrolase_dom"/>
</dbReference>
<keyword evidence="4" id="KW-1185">Reference proteome</keyword>
<gene>
    <name evidence="3" type="ORF">Z520_10983</name>
</gene>
<evidence type="ECO:0000313" key="3">
    <source>
        <dbReference type="EMBL" id="KIX93340.1"/>
    </source>
</evidence>
<dbReference type="Pfam" id="PF20091">
    <property type="entry name" value="Abhydrolase_10"/>
    <property type="match status" value="1"/>
</dbReference>
<proteinExistence type="predicted"/>
<feature type="signal peptide" evidence="1">
    <location>
        <begin position="1"/>
        <end position="25"/>
    </location>
</feature>
<dbReference type="AlphaFoldDB" id="A0A0D2GUX5"/>
<dbReference type="OrthoDB" id="5401533at2759"/>